<dbReference type="AlphaFoldDB" id="A0A087DCD3"/>
<comment type="caution">
    <text evidence="1">The sequence shown here is derived from an EMBL/GenBank/DDBJ whole genome shotgun (WGS) entry which is preliminary data.</text>
</comment>
<proteinExistence type="predicted"/>
<dbReference type="STRING" id="1437607.BISA_1348"/>
<sequence>MSHLIMRLTSVADDGKRHDKFRYRNIKEICGIGYIGHSPIRPPVDFSA</sequence>
<protein>
    <submittedName>
        <fullName evidence="1">Uncharacterized protein</fullName>
    </submittedName>
</protein>
<name>A0A087DCD3_9BIFI</name>
<dbReference type="Proteomes" id="UP000029066">
    <property type="component" value="Unassembled WGS sequence"/>
</dbReference>
<evidence type="ECO:0000313" key="1">
    <source>
        <dbReference type="EMBL" id="KFI93183.1"/>
    </source>
</evidence>
<reference evidence="1 2" key="1">
    <citation type="submission" date="2014-03" db="EMBL/GenBank/DDBJ databases">
        <title>Genomics of Bifidobacteria.</title>
        <authorList>
            <person name="Ventura M."/>
            <person name="Milani C."/>
            <person name="Lugli G.A."/>
        </authorList>
    </citation>
    <scope>NUCLEOTIDE SEQUENCE [LARGE SCALE GENOMIC DNA]</scope>
    <source>
        <strain evidence="1 2">DSM 23967</strain>
    </source>
</reference>
<dbReference type="EMBL" id="JGZN01000006">
    <property type="protein sequence ID" value="KFI93183.1"/>
    <property type="molecule type" value="Genomic_DNA"/>
</dbReference>
<organism evidence="1 2">
    <name type="scientific">Bifidobacterium saguini DSM 23967</name>
    <dbReference type="NCBI Taxonomy" id="1437607"/>
    <lineage>
        <taxon>Bacteria</taxon>
        <taxon>Bacillati</taxon>
        <taxon>Actinomycetota</taxon>
        <taxon>Actinomycetes</taxon>
        <taxon>Bifidobacteriales</taxon>
        <taxon>Bifidobacteriaceae</taxon>
        <taxon>Bifidobacterium</taxon>
    </lineage>
</organism>
<gene>
    <name evidence="1" type="ORF">BISA_1348</name>
</gene>
<evidence type="ECO:0000313" key="2">
    <source>
        <dbReference type="Proteomes" id="UP000029066"/>
    </source>
</evidence>
<accession>A0A087DCD3</accession>